<evidence type="ECO:0000313" key="3">
    <source>
        <dbReference type="Proteomes" id="UP000053105"/>
    </source>
</evidence>
<protein>
    <submittedName>
        <fullName evidence="2">Uncharacterized protein</fullName>
    </submittedName>
</protein>
<dbReference type="STRING" id="166423.A0A0M8ZRA5"/>
<organism evidence="2 3">
    <name type="scientific">Melipona quadrifasciata</name>
    <dbReference type="NCBI Taxonomy" id="166423"/>
    <lineage>
        <taxon>Eukaryota</taxon>
        <taxon>Metazoa</taxon>
        <taxon>Ecdysozoa</taxon>
        <taxon>Arthropoda</taxon>
        <taxon>Hexapoda</taxon>
        <taxon>Insecta</taxon>
        <taxon>Pterygota</taxon>
        <taxon>Neoptera</taxon>
        <taxon>Endopterygota</taxon>
        <taxon>Hymenoptera</taxon>
        <taxon>Apocrita</taxon>
        <taxon>Aculeata</taxon>
        <taxon>Apoidea</taxon>
        <taxon>Anthophila</taxon>
        <taxon>Apidae</taxon>
        <taxon>Melipona</taxon>
    </lineage>
</organism>
<evidence type="ECO:0000256" key="1">
    <source>
        <dbReference type="SAM" id="Coils"/>
    </source>
</evidence>
<reference evidence="2 3" key="1">
    <citation type="submission" date="2015-07" db="EMBL/GenBank/DDBJ databases">
        <title>The genome of Melipona quadrifasciata.</title>
        <authorList>
            <person name="Pan H."/>
            <person name="Kapheim K."/>
        </authorList>
    </citation>
    <scope>NUCLEOTIDE SEQUENCE [LARGE SCALE GENOMIC DNA]</scope>
    <source>
        <strain evidence="2">0111107301</strain>
        <tissue evidence="2">Whole body</tissue>
    </source>
</reference>
<accession>A0A0M8ZRA5</accession>
<sequence length="314" mass="36559">MLTMPLAGLCRQKPWPHGWTLFQADKALHRGLRHGTNFPEHVRNKGQQDHLRRQRMTDLHCGAYDPNLNCKIKGLITKSGRFHYSKSVVSAEGNVTICNKHPQLPGKQNLDQIKTKSSLKLKPCASADLQYDETAEYDIIIENSSKQMDDLKYKYEKEIDRLKFDFEKKKMILVNKNQSEISHRIEIEAKLKNIEEQNNSLREKLQNFSKDADDRLREVHQDLEELQKRYILDLKKHKEKSANVERLHDEEKRNLQHQLENARRLTIAKDKEIAEVKKTAAKKCAEEIKRVKQDADEIVANAEAVTKCPRVIHA</sequence>
<dbReference type="EMBL" id="KQ435888">
    <property type="protein sequence ID" value="KOX69515.1"/>
    <property type="molecule type" value="Genomic_DNA"/>
</dbReference>
<dbReference type="AlphaFoldDB" id="A0A0M8ZRA5"/>
<name>A0A0M8ZRA5_9HYME</name>
<dbReference type="Proteomes" id="UP000053105">
    <property type="component" value="Unassembled WGS sequence"/>
</dbReference>
<proteinExistence type="predicted"/>
<dbReference type="OrthoDB" id="419631at2759"/>
<feature type="coiled-coil region" evidence="1">
    <location>
        <begin position="184"/>
        <end position="301"/>
    </location>
</feature>
<keyword evidence="1" id="KW-0175">Coiled coil</keyword>
<keyword evidence="3" id="KW-1185">Reference proteome</keyword>
<evidence type="ECO:0000313" key="2">
    <source>
        <dbReference type="EMBL" id="KOX69515.1"/>
    </source>
</evidence>
<gene>
    <name evidence="2" type="ORF">WN51_06602</name>
</gene>